<dbReference type="RefSeq" id="WP_407883985.1">
    <property type="nucleotide sequence ID" value="NZ_BQXO01000003.1"/>
</dbReference>
<keyword evidence="3" id="KW-0378">Hydrolase</keyword>
<evidence type="ECO:0000256" key="4">
    <source>
        <dbReference type="ARBA" id="ARBA00022832"/>
    </source>
</evidence>
<evidence type="ECO:0000256" key="7">
    <source>
        <dbReference type="ARBA" id="ARBA00023160"/>
    </source>
</evidence>
<keyword evidence="4" id="KW-0276">Fatty acid metabolism</keyword>
<evidence type="ECO:0000259" key="8">
    <source>
        <dbReference type="Pfam" id="PF01643"/>
    </source>
</evidence>
<dbReference type="Proteomes" id="UP001628078">
    <property type="component" value="Unassembled WGS sequence"/>
</dbReference>
<feature type="domain" description="Acyl-ACP thioesterase N-terminal hotdog" evidence="8">
    <location>
        <begin position="5"/>
        <end position="133"/>
    </location>
</feature>
<dbReference type="Pfam" id="PF01643">
    <property type="entry name" value="Acyl-ACP_TE"/>
    <property type="match status" value="1"/>
</dbReference>
<dbReference type="CDD" id="cd00586">
    <property type="entry name" value="4HBT"/>
    <property type="match status" value="1"/>
</dbReference>
<evidence type="ECO:0000256" key="5">
    <source>
        <dbReference type="ARBA" id="ARBA00022946"/>
    </source>
</evidence>
<evidence type="ECO:0000256" key="2">
    <source>
        <dbReference type="ARBA" id="ARBA00022516"/>
    </source>
</evidence>
<keyword evidence="6" id="KW-0443">Lipid metabolism</keyword>
<dbReference type="Pfam" id="PF20791">
    <property type="entry name" value="Acyl-ACP_TE_C"/>
    <property type="match status" value="1"/>
</dbReference>
<dbReference type="EMBL" id="BQXO01000003">
    <property type="protein sequence ID" value="GKT06119.1"/>
    <property type="molecule type" value="Genomic_DNA"/>
</dbReference>
<evidence type="ECO:0000313" key="11">
    <source>
        <dbReference type="Proteomes" id="UP001628078"/>
    </source>
</evidence>
<evidence type="ECO:0000313" key="10">
    <source>
        <dbReference type="EMBL" id="GKT06119.1"/>
    </source>
</evidence>
<accession>A0ABQ5JRT7</accession>
<reference evidence="10 11" key="1">
    <citation type="submission" date="2022-03" db="EMBL/GenBank/DDBJ databases">
        <title>Draft genome sequence of Furfurilactobacillus curtus JCM 31185.</title>
        <authorList>
            <person name="Suzuki S."/>
            <person name="Endo A."/>
            <person name="Kajikawa A."/>
        </authorList>
    </citation>
    <scope>NUCLEOTIDE SEQUENCE [LARGE SCALE GENOMIC DNA]</scope>
    <source>
        <strain evidence="10 11">JCM 31185</strain>
    </source>
</reference>
<dbReference type="PANTHER" id="PTHR31727">
    <property type="entry name" value="OLEOYL-ACYL CARRIER PROTEIN THIOESTERASE 1, CHLOROPLASTIC"/>
    <property type="match status" value="1"/>
</dbReference>
<name>A0ABQ5JRT7_9LACO</name>
<comment type="caution">
    <text evidence="10">The sequence shown here is derived from an EMBL/GenBank/DDBJ whole genome shotgun (WGS) entry which is preliminary data.</text>
</comment>
<comment type="similarity">
    <text evidence="1">Belongs to the acyl-ACP thioesterase family.</text>
</comment>
<dbReference type="InterPro" id="IPR002864">
    <property type="entry name" value="Acyl-ACP_thioesterase_NHD"/>
</dbReference>
<sequence>MTKENQFTEIHQVTYYETDLTGQVTLAMLVDMAVLASYDQAEALGVGTQTMLKQGLGWVITQYEMQIIRLPRDREQLSITTEAVSNDRYFANRQFFVRDIDGNLLVHIKAVYVVMDLMARKMIAIPEAIIAPYQAPNVKRIPRLARPQKITTDETLITNDYHVRYFDLDTNHHVNNARYFDWLLDPLGEDFLTNHRLQHVTIRFENEVRYGHTITSAVTTPQIVDGAIATKHRIMGNDEAKDQTYAEAELTWLVAETVDEPV</sequence>
<dbReference type="SUPFAM" id="SSF54637">
    <property type="entry name" value="Thioesterase/thiol ester dehydrase-isomerase"/>
    <property type="match status" value="2"/>
</dbReference>
<dbReference type="Gene3D" id="3.10.129.10">
    <property type="entry name" value="Hotdog Thioesterase"/>
    <property type="match status" value="1"/>
</dbReference>
<keyword evidence="7" id="KW-0275">Fatty acid biosynthesis</keyword>
<protein>
    <submittedName>
        <fullName evidence="10">Acyl-ACP thioesterase</fullName>
    </submittedName>
</protein>
<keyword evidence="5" id="KW-0809">Transit peptide</keyword>
<dbReference type="PANTHER" id="PTHR31727:SF6">
    <property type="entry name" value="OLEOYL-ACYL CARRIER PROTEIN THIOESTERASE 1, CHLOROPLASTIC"/>
    <property type="match status" value="1"/>
</dbReference>
<gene>
    <name evidence="10" type="ORF">JCM31185_14070</name>
</gene>
<dbReference type="InterPro" id="IPR029069">
    <property type="entry name" value="HotDog_dom_sf"/>
</dbReference>
<evidence type="ECO:0000259" key="9">
    <source>
        <dbReference type="Pfam" id="PF20791"/>
    </source>
</evidence>
<evidence type="ECO:0000256" key="1">
    <source>
        <dbReference type="ARBA" id="ARBA00006500"/>
    </source>
</evidence>
<feature type="domain" description="Acyl-ACP thioesterase-like C-terminal" evidence="9">
    <location>
        <begin position="154"/>
        <end position="252"/>
    </location>
</feature>
<evidence type="ECO:0000256" key="6">
    <source>
        <dbReference type="ARBA" id="ARBA00023098"/>
    </source>
</evidence>
<proteinExistence type="inferred from homology"/>
<keyword evidence="11" id="KW-1185">Reference proteome</keyword>
<dbReference type="InterPro" id="IPR049427">
    <property type="entry name" value="Acyl-ACP_TE_C"/>
</dbReference>
<keyword evidence="2" id="KW-0444">Lipid biosynthesis</keyword>
<organism evidence="10 11">
    <name type="scientific">Furfurilactobacillus curtus</name>
    <dbReference type="NCBI Taxonomy" id="1746200"/>
    <lineage>
        <taxon>Bacteria</taxon>
        <taxon>Bacillati</taxon>
        <taxon>Bacillota</taxon>
        <taxon>Bacilli</taxon>
        <taxon>Lactobacillales</taxon>
        <taxon>Lactobacillaceae</taxon>
        <taxon>Furfurilactobacillus</taxon>
    </lineage>
</organism>
<evidence type="ECO:0000256" key="3">
    <source>
        <dbReference type="ARBA" id="ARBA00022801"/>
    </source>
</evidence>
<dbReference type="InterPro" id="IPR045023">
    <property type="entry name" value="FATA/B"/>
</dbReference>